<keyword evidence="5" id="KW-1185">Reference proteome</keyword>
<feature type="compositionally biased region" description="Basic and acidic residues" evidence="3">
    <location>
        <begin position="7"/>
        <end position="20"/>
    </location>
</feature>
<dbReference type="GO" id="GO:0033204">
    <property type="term" value="F:ribonuclease P RNA binding"/>
    <property type="evidence" value="ECO:0007669"/>
    <property type="project" value="InterPro"/>
</dbReference>
<comment type="caution">
    <text evidence="4">The sequence shown here is derived from an EMBL/GenBank/DDBJ whole genome shotgun (WGS) entry which is preliminary data.</text>
</comment>
<dbReference type="GO" id="GO:0030677">
    <property type="term" value="C:ribonuclease P complex"/>
    <property type="evidence" value="ECO:0007669"/>
    <property type="project" value="InterPro"/>
</dbReference>
<dbReference type="InterPro" id="IPR036980">
    <property type="entry name" value="RNase_P/MRP_Rpp29_sf"/>
</dbReference>
<evidence type="ECO:0000313" key="4">
    <source>
        <dbReference type="EMBL" id="TIA91297.1"/>
    </source>
</evidence>
<gene>
    <name evidence="4" type="ORF">E3P99_01138</name>
</gene>
<feature type="region of interest" description="Disordered" evidence="3">
    <location>
        <begin position="1"/>
        <end position="20"/>
    </location>
</feature>
<comment type="similarity">
    <text evidence="2">Belongs to the eukaryotic/archaeal RNase P protein component 1 family.</text>
</comment>
<dbReference type="AlphaFoldDB" id="A0A4T0FRA9"/>
<dbReference type="GO" id="GO:0005634">
    <property type="term" value="C:nucleus"/>
    <property type="evidence" value="ECO:0007669"/>
    <property type="project" value="UniProtKB-SubCell"/>
</dbReference>
<evidence type="ECO:0000256" key="3">
    <source>
        <dbReference type="SAM" id="MobiDB-lite"/>
    </source>
</evidence>
<dbReference type="PANTHER" id="PTHR13348">
    <property type="entry name" value="RIBONUCLEASE P SUBUNIT P29"/>
    <property type="match status" value="1"/>
</dbReference>
<dbReference type="SMART" id="SM00538">
    <property type="entry name" value="POP4"/>
    <property type="match status" value="1"/>
</dbReference>
<dbReference type="OrthoDB" id="124041at2759"/>
<name>A0A4T0FRA9_9BASI</name>
<organism evidence="4 5">
    <name type="scientific">Wallemia hederae</name>
    <dbReference type="NCBI Taxonomy" id="1540922"/>
    <lineage>
        <taxon>Eukaryota</taxon>
        <taxon>Fungi</taxon>
        <taxon>Dikarya</taxon>
        <taxon>Basidiomycota</taxon>
        <taxon>Wallemiomycotina</taxon>
        <taxon>Wallemiomycetes</taxon>
        <taxon>Wallemiales</taxon>
        <taxon>Wallemiaceae</taxon>
        <taxon>Wallemia</taxon>
    </lineage>
</organism>
<feature type="region of interest" description="Disordered" evidence="3">
    <location>
        <begin position="34"/>
        <end position="61"/>
    </location>
</feature>
<dbReference type="EMBL" id="SPNW01000013">
    <property type="protein sequence ID" value="TIA91297.1"/>
    <property type="molecule type" value="Genomic_DNA"/>
</dbReference>
<dbReference type="GO" id="GO:0006364">
    <property type="term" value="P:rRNA processing"/>
    <property type="evidence" value="ECO:0007669"/>
    <property type="project" value="TreeGrafter"/>
</dbReference>
<dbReference type="Pfam" id="PF01868">
    <property type="entry name" value="RNase_P-MRP_p29"/>
    <property type="match status" value="1"/>
</dbReference>
<comment type="subcellular location">
    <subcellularLocation>
        <location evidence="1">Nucleus</location>
    </subcellularLocation>
</comment>
<protein>
    <submittedName>
        <fullName evidence="4">Uncharacterized protein</fullName>
    </submittedName>
</protein>
<dbReference type="GO" id="GO:0000172">
    <property type="term" value="C:ribonuclease MRP complex"/>
    <property type="evidence" value="ECO:0007669"/>
    <property type="project" value="InterPro"/>
</dbReference>
<evidence type="ECO:0000313" key="5">
    <source>
        <dbReference type="Proteomes" id="UP000310189"/>
    </source>
</evidence>
<evidence type="ECO:0000256" key="2">
    <source>
        <dbReference type="ARBA" id="ARBA00006181"/>
    </source>
</evidence>
<dbReference type="Proteomes" id="UP000310189">
    <property type="component" value="Unassembled WGS sequence"/>
</dbReference>
<dbReference type="GO" id="GO:0001682">
    <property type="term" value="P:tRNA 5'-leader removal"/>
    <property type="evidence" value="ECO:0007669"/>
    <property type="project" value="InterPro"/>
</dbReference>
<dbReference type="PANTHER" id="PTHR13348:SF0">
    <property type="entry name" value="RIBONUCLEASE P PROTEIN SUBUNIT P29"/>
    <property type="match status" value="1"/>
</dbReference>
<sequence>MSVAEKLLQDRLSGESESAVKRVYHSKLEDSTVMLENPLKASKNAPKKPKKSKSTRQATQLSIKRSRMSYDAAKKLNRLWNDYISDLIGQDTQSIQQKMLKADLCGSELQVLQSNNPSLVNHTGICILETQQAFLIVTASSAYKSIPKNGSTFSIKLHADNFKFNNVDRLNKKFKHKLLL</sequence>
<feature type="compositionally biased region" description="Basic residues" evidence="3">
    <location>
        <begin position="45"/>
        <end position="54"/>
    </location>
</feature>
<dbReference type="InterPro" id="IPR023534">
    <property type="entry name" value="Rof/RNase_P-like"/>
</dbReference>
<proteinExistence type="inferred from homology"/>
<accession>A0A4T0FRA9</accession>
<dbReference type="SUPFAM" id="SSF101744">
    <property type="entry name" value="Rof/RNase P subunit-like"/>
    <property type="match status" value="1"/>
</dbReference>
<dbReference type="InterPro" id="IPR016848">
    <property type="entry name" value="RNase_P/MRP_Rpp29-subunit"/>
</dbReference>
<dbReference type="Gene3D" id="2.30.30.210">
    <property type="entry name" value="Ribonuclease P/MRP, subunit p29"/>
    <property type="match status" value="1"/>
</dbReference>
<dbReference type="InterPro" id="IPR002730">
    <property type="entry name" value="Rpp29/RNP1"/>
</dbReference>
<evidence type="ECO:0000256" key="1">
    <source>
        <dbReference type="ARBA" id="ARBA00004123"/>
    </source>
</evidence>
<reference evidence="4 5" key="1">
    <citation type="submission" date="2019-03" db="EMBL/GenBank/DDBJ databases">
        <title>Sequencing 23 genomes of Wallemia ichthyophaga.</title>
        <authorList>
            <person name="Gostincar C."/>
        </authorList>
    </citation>
    <scope>NUCLEOTIDE SEQUENCE [LARGE SCALE GENOMIC DNA]</scope>
    <source>
        <strain evidence="4 5">EXF-5753</strain>
    </source>
</reference>